<dbReference type="EMBL" id="QWLA01000002">
    <property type="protein sequence ID" value="RIH89561.1"/>
    <property type="molecule type" value="Genomic_DNA"/>
</dbReference>
<dbReference type="PROSITE" id="PS00629">
    <property type="entry name" value="IMP_1"/>
    <property type="match status" value="1"/>
</dbReference>
<evidence type="ECO:0000256" key="4">
    <source>
        <dbReference type="ARBA" id="ARBA00022723"/>
    </source>
</evidence>
<feature type="binding site" evidence="7">
    <location>
        <position position="68"/>
    </location>
    <ligand>
        <name>Mg(2+)</name>
        <dbReference type="ChEBI" id="CHEBI:18420"/>
        <label>1</label>
        <note>catalytic</note>
    </ligand>
</feature>
<dbReference type="PROSITE" id="PS00630">
    <property type="entry name" value="IMP_2"/>
    <property type="match status" value="1"/>
</dbReference>
<evidence type="ECO:0000313" key="10">
    <source>
        <dbReference type="Proteomes" id="UP000265341"/>
    </source>
</evidence>
<dbReference type="OrthoDB" id="9772456at2"/>
<dbReference type="CDD" id="cd01639">
    <property type="entry name" value="IMPase"/>
    <property type="match status" value="1"/>
</dbReference>
<dbReference type="FunFam" id="3.30.540.10:FF:000003">
    <property type="entry name" value="Inositol-1-monophosphatase"/>
    <property type="match status" value="1"/>
</dbReference>
<dbReference type="InterPro" id="IPR020583">
    <property type="entry name" value="Inositol_monoP_metal-BS"/>
</dbReference>
<comment type="catalytic activity">
    <reaction evidence="1 8">
        <text>a myo-inositol phosphate + H2O = myo-inositol + phosphate</text>
        <dbReference type="Rhea" id="RHEA:24056"/>
        <dbReference type="ChEBI" id="CHEBI:15377"/>
        <dbReference type="ChEBI" id="CHEBI:17268"/>
        <dbReference type="ChEBI" id="CHEBI:43474"/>
        <dbReference type="ChEBI" id="CHEBI:84139"/>
        <dbReference type="EC" id="3.1.3.25"/>
    </reaction>
</comment>
<evidence type="ECO:0000256" key="7">
    <source>
        <dbReference type="PIRSR" id="PIRSR600760-2"/>
    </source>
</evidence>
<dbReference type="GO" id="GO:0008934">
    <property type="term" value="F:inositol monophosphate 1-phosphatase activity"/>
    <property type="evidence" value="ECO:0007669"/>
    <property type="project" value="InterPro"/>
</dbReference>
<evidence type="ECO:0000256" key="6">
    <source>
        <dbReference type="ARBA" id="ARBA00022842"/>
    </source>
</evidence>
<keyword evidence="4 7" id="KW-0479">Metal-binding</keyword>
<dbReference type="InterPro" id="IPR020550">
    <property type="entry name" value="Inositol_monophosphatase_CS"/>
</dbReference>
<reference evidence="9 10" key="1">
    <citation type="submission" date="2018-08" db="EMBL/GenBank/DDBJ databases">
        <title>Meiothermus roseus NBRC 110900 genome sequencing project.</title>
        <authorList>
            <person name="Da Costa M.S."/>
            <person name="Albuquerque L."/>
            <person name="Raposo P."/>
            <person name="Froufe H.J.C."/>
            <person name="Barroso C.S."/>
            <person name="Egas C."/>
        </authorList>
    </citation>
    <scope>NUCLEOTIDE SEQUENCE [LARGE SCALE GENOMIC DNA]</scope>
    <source>
        <strain evidence="9 10">NBRC 110900</strain>
    </source>
</reference>
<dbReference type="Proteomes" id="UP000265341">
    <property type="component" value="Unassembled WGS sequence"/>
</dbReference>
<dbReference type="Gene3D" id="3.40.190.80">
    <property type="match status" value="1"/>
</dbReference>
<dbReference type="InterPro" id="IPR033942">
    <property type="entry name" value="IMPase"/>
</dbReference>
<dbReference type="AlphaFoldDB" id="A0A399F4L7"/>
<comment type="similarity">
    <text evidence="3 8">Belongs to the inositol monophosphatase superfamily.</text>
</comment>
<comment type="caution">
    <text evidence="9">The sequence shown here is derived from an EMBL/GenBank/DDBJ whole genome shotgun (WGS) entry which is preliminary data.</text>
</comment>
<dbReference type="PRINTS" id="PR00377">
    <property type="entry name" value="IMPHPHTASES"/>
</dbReference>
<dbReference type="Gene3D" id="3.30.540.10">
    <property type="entry name" value="Fructose-1,6-Bisphosphatase, subunit A, domain 1"/>
    <property type="match status" value="1"/>
</dbReference>
<name>A0A399F4L7_9DEIN</name>
<protein>
    <recommendedName>
        <fullName evidence="8">Inositol-1-monophosphatase</fullName>
        <ecNumber evidence="8">3.1.3.25</ecNumber>
    </recommendedName>
</protein>
<dbReference type="InterPro" id="IPR022337">
    <property type="entry name" value="Inositol_monophosphatase_SuhB"/>
</dbReference>
<keyword evidence="6 7" id="KW-0460">Magnesium</keyword>
<evidence type="ECO:0000256" key="3">
    <source>
        <dbReference type="ARBA" id="ARBA00009759"/>
    </source>
</evidence>
<comment type="cofactor">
    <cofactor evidence="2 7 8">
        <name>Mg(2+)</name>
        <dbReference type="ChEBI" id="CHEBI:18420"/>
    </cofactor>
</comment>
<evidence type="ECO:0000256" key="2">
    <source>
        <dbReference type="ARBA" id="ARBA00001946"/>
    </source>
</evidence>
<dbReference type="GO" id="GO:0046872">
    <property type="term" value="F:metal ion binding"/>
    <property type="evidence" value="ECO:0007669"/>
    <property type="project" value="UniProtKB-KW"/>
</dbReference>
<dbReference type="GO" id="GO:0006020">
    <property type="term" value="P:inositol metabolic process"/>
    <property type="evidence" value="ECO:0007669"/>
    <property type="project" value="TreeGrafter"/>
</dbReference>
<organism evidence="9 10">
    <name type="scientific">Calidithermus roseus</name>
    <dbReference type="NCBI Taxonomy" id="1644118"/>
    <lineage>
        <taxon>Bacteria</taxon>
        <taxon>Thermotogati</taxon>
        <taxon>Deinococcota</taxon>
        <taxon>Deinococci</taxon>
        <taxon>Thermales</taxon>
        <taxon>Thermaceae</taxon>
        <taxon>Calidithermus</taxon>
    </lineage>
</organism>
<proteinExistence type="inferred from homology"/>
<dbReference type="GO" id="GO:0046854">
    <property type="term" value="P:phosphatidylinositol phosphate biosynthetic process"/>
    <property type="evidence" value="ECO:0007669"/>
    <property type="project" value="InterPro"/>
</dbReference>
<feature type="binding site" evidence="7">
    <location>
        <position position="210"/>
    </location>
    <ligand>
        <name>Mg(2+)</name>
        <dbReference type="ChEBI" id="CHEBI:18420"/>
        <label>1</label>
        <note>catalytic</note>
    </ligand>
</feature>
<dbReference type="RefSeq" id="WP_119275528.1">
    <property type="nucleotide sequence ID" value="NZ_QWLA01000002.1"/>
</dbReference>
<evidence type="ECO:0000256" key="5">
    <source>
        <dbReference type="ARBA" id="ARBA00022801"/>
    </source>
</evidence>
<dbReference type="GO" id="GO:0007165">
    <property type="term" value="P:signal transduction"/>
    <property type="evidence" value="ECO:0007669"/>
    <property type="project" value="TreeGrafter"/>
</dbReference>
<accession>A0A399F4L7</accession>
<feature type="binding site" evidence="7">
    <location>
        <position position="83"/>
    </location>
    <ligand>
        <name>Mg(2+)</name>
        <dbReference type="ChEBI" id="CHEBI:18420"/>
        <label>1</label>
        <note>catalytic</note>
    </ligand>
</feature>
<dbReference type="SUPFAM" id="SSF56655">
    <property type="entry name" value="Carbohydrate phosphatase"/>
    <property type="match status" value="1"/>
</dbReference>
<dbReference type="EC" id="3.1.3.25" evidence="8"/>
<dbReference type="PANTHER" id="PTHR20854:SF4">
    <property type="entry name" value="INOSITOL-1-MONOPHOSPHATASE-RELATED"/>
    <property type="match status" value="1"/>
</dbReference>
<dbReference type="InterPro" id="IPR000760">
    <property type="entry name" value="Inositol_monophosphatase-like"/>
</dbReference>
<evidence type="ECO:0000256" key="8">
    <source>
        <dbReference type="RuleBase" id="RU364068"/>
    </source>
</evidence>
<keyword evidence="10" id="KW-1185">Reference proteome</keyword>
<keyword evidence="5 8" id="KW-0378">Hydrolase</keyword>
<feature type="binding site" evidence="7">
    <location>
        <position position="85"/>
    </location>
    <ligand>
        <name>Mg(2+)</name>
        <dbReference type="ChEBI" id="CHEBI:18420"/>
        <label>1</label>
        <note>catalytic</note>
    </ligand>
</feature>
<dbReference type="PRINTS" id="PR01959">
    <property type="entry name" value="SBIMPHPHTASE"/>
</dbReference>
<sequence>MDLRPFLDTALSAAFVARGIHQLYQDKGFTQSTKSTPTDVVTQADKEAEAAIRALIEQRHPGHVVLGEEGGQEGEGEYRWIVDPLDGTVNYAHGFPFYCVSIGLEVRGEVVVGVVLDTARGELFTATKGGGAFHNGRPIQVSQSPKLLGSLVATGFPYDVARDRENLTYLERVLFKGITVRRPGAAALDLAYVACGRLDGFWEVKLNPWDVAAGRLLIEEAGGMVTGIHGEPYHLGNRYLVASNARIHQELLDTIHGRL</sequence>
<gene>
    <name evidence="9" type="primary">suhB</name>
    <name evidence="9" type="ORF">Mrose_00149</name>
</gene>
<dbReference type="PANTHER" id="PTHR20854">
    <property type="entry name" value="INOSITOL MONOPHOSPHATASE"/>
    <property type="match status" value="1"/>
</dbReference>
<feature type="binding site" evidence="7">
    <location>
        <position position="86"/>
    </location>
    <ligand>
        <name>Mg(2+)</name>
        <dbReference type="ChEBI" id="CHEBI:18420"/>
        <label>1</label>
        <note>catalytic</note>
    </ligand>
</feature>
<evidence type="ECO:0000256" key="1">
    <source>
        <dbReference type="ARBA" id="ARBA00001033"/>
    </source>
</evidence>
<evidence type="ECO:0000313" key="9">
    <source>
        <dbReference type="EMBL" id="RIH89561.1"/>
    </source>
</evidence>
<dbReference type="Pfam" id="PF00459">
    <property type="entry name" value="Inositol_P"/>
    <property type="match status" value="1"/>
</dbReference>
<dbReference type="FunFam" id="3.40.190.80:FF:000020">
    <property type="entry name" value="Fructose-1,6-bisphosphatase/inositol-1-monophosphatase"/>
    <property type="match status" value="1"/>
</dbReference>